<name>A0A1G2MLM9_9BACT</name>
<reference evidence="1 2" key="1">
    <citation type="journal article" date="2016" name="Nat. Commun.">
        <title>Thousands of microbial genomes shed light on interconnected biogeochemical processes in an aquifer system.</title>
        <authorList>
            <person name="Anantharaman K."/>
            <person name="Brown C.T."/>
            <person name="Hug L.A."/>
            <person name="Sharon I."/>
            <person name="Castelle C.J."/>
            <person name="Probst A.J."/>
            <person name="Thomas B.C."/>
            <person name="Singh A."/>
            <person name="Wilkins M.J."/>
            <person name="Karaoz U."/>
            <person name="Brodie E.L."/>
            <person name="Williams K.H."/>
            <person name="Hubbard S.S."/>
            <person name="Banfield J.F."/>
        </authorList>
    </citation>
    <scope>NUCLEOTIDE SEQUENCE [LARGE SCALE GENOMIC DNA]</scope>
</reference>
<accession>A0A1G2MLM9</accession>
<organism evidence="1 2">
    <name type="scientific">Candidatus Taylorbacteria bacterium RIFCSPHIGHO2_02_FULL_43_32b</name>
    <dbReference type="NCBI Taxonomy" id="1802306"/>
    <lineage>
        <taxon>Bacteria</taxon>
        <taxon>Candidatus Tayloriibacteriota</taxon>
    </lineage>
</organism>
<proteinExistence type="predicted"/>
<evidence type="ECO:0000313" key="1">
    <source>
        <dbReference type="EMBL" id="OHA24748.1"/>
    </source>
</evidence>
<dbReference type="EMBL" id="MHRK01000006">
    <property type="protein sequence ID" value="OHA24748.1"/>
    <property type="molecule type" value="Genomic_DNA"/>
</dbReference>
<gene>
    <name evidence="1" type="ORF">A3C72_00740</name>
</gene>
<comment type="caution">
    <text evidence="1">The sequence shown here is derived from an EMBL/GenBank/DDBJ whole genome shotgun (WGS) entry which is preliminary data.</text>
</comment>
<evidence type="ECO:0000313" key="2">
    <source>
        <dbReference type="Proteomes" id="UP000177130"/>
    </source>
</evidence>
<sequence>MKKQIERLGRLSLVTTIATLLLIDDALAGNKAELKISGCVKAIATVTTTQGGLSTGKNESYVTVHNGETTIAGNGLEWMVNISNVKIAAHSDGGLGKSNLSVRAINVSGGQSCGWITLNTFKQDVVSKVTFGNGTCSLEYRIAGLLDGSETVVCTISAE</sequence>
<dbReference type="Proteomes" id="UP000177130">
    <property type="component" value="Unassembled WGS sequence"/>
</dbReference>
<dbReference type="AlphaFoldDB" id="A0A1G2MLM9"/>
<protein>
    <submittedName>
        <fullName evidence="1">Uncharacterized protein</fullName>
    </submittedName>
</protein>